<dbReference type="Gene3D" id="3.40.50.300">
    <property type="entry name" value="P-loop containing nucleotide triphosphate hydrolases"/>
    <property type="match status" value="1"/>
</dbReference>
<dbReference type="PANTHER" id="PTHR43581">
    <property type="entry name" value="ATP/GTP PHOSPHATASE"/>
    <property type="match status" value="1"/>
</dbReference>
<organism evidence="2 3">
    <name type="scientific">Maioricimonas rarisocia</name>
    <dbReference type="NCBI Taxonomy" id="2528026"/>
    <lineage>
        <taxon>Bacteria</taxon>
        <taxon>Pseudomonadati</taxon>
        <taxon>Planctomycetota</taxon>
        <taxon>Planctomycetia</taxon>
        <taxon>Planctomycetales</taxon>
        <taxon>Planctomycetaceae</taxon>
        <taxon>Maioricimonas</taxon>
    </lineage>
</organism>
<evidence type="ECO:0000313" key="2">
    <source>
        <dbReference type="EMBL" id="QDU39462.1"/>
    </source>
</evidence>
<feature type="domain" description="Endonuclease GajA/Old nuclease/RecF-like AAA" evidence="1">
    <location>
        <begin position="328"/>
        <end position="376"/>
    </location>
</feature>
<gene>
    <name evidence="2" type="ORF">Mal4_38070</name>
</gene>
<evidence type="ECO:0000259" key="1">
    <source>
        <dbReference type="Pfam" id="PF13175"/>
    </source>
</evidence>
<protein>
    <recommendedName>
        <fullName evidence="1">Endonuclease GajA/Old nuclease/RecF-like AAA domain-containing protein</fullName>
    </recommendedName>
</protein>
<dbReference type="OrthoDB" id="9814775at2"/>
<sequence>MKLHIRNLGRIEEAEIDWRPLTVFVGETNTNKTWTAYAAYALARYATREFLGGVAPYSAVLASQIGHAAEHVRAIVNDQLVKQRPAYDSMEQSPEVALLGEFDLDELHRRFPLDRWQVRIDGPTFADLMGIDHQRADGCDVQLGLDDILVQSSNDGKIEFVYDSTQRGPNLVASYSWPGSRQRRRERVFLDPRADISERVTREVVRIALLGVFHEAIVLPAERKAAVALIDAIEDGSPLPFSQPVIDFIERMRAARRWDALARRHDVEQSLSQSTIEHGLRQILEGTVSFDPDDRKLQFERQGCRAIQLHGAASLVRSLAALAVTLGARSEERCLLVIDEPEMNAHPRAQCQIIELLAQLVNQGHYVLITTHSPYILDQLNNLVNAGTVPEERREKLAERFTLKTPDAFLDPEKVSVYHFRADGESSDAKVLVEDLYDRDENLIDADTFGNISEDLERTFLATVEANLNRE</sequence>
<dbReference type="KEGG" id="mri:Mal4_38070"/>
<reference evidence="2 3" key="1">
    <citation type="submission" date="2019-02" db="EMBL/GenBank/DDBJ databases">
        <title>Deep-cultivation of Planctomycetes and their phenomic and genomic characterization uncovers novel biology.</title>
        <authorList>
            <person name="Wiegand S."/>
            <person name="Jogler M."/>
            <person name="Boedeker C."/>
            <person name="Pinto D."/>
            <person name="Vollmers J."/>
            <person name="Rivas-Marin E."/>
            <person name="Kohn T."/>
            <person name="Peeters S.H."/>
            <person name="Heuer A."/>
            <person name="Rast P."/>
            <person name="Oberbeckmann S."/>
            <person name="Bunk B."/>
            <person name="Jeske O."/>
            <person name="Meyerdierks A."/>
            <person name="Storesund J.E."/>
            <person name="Kallscheuer N."/>
            <person name="Luecker S."/>
            <person name="Lage O.M."/>
            <person name="Pohl T."/>
            <person name="Merkel B.J."/>
            <person name="Hornburger P."/>
            <person name="Mueller R.-W."/>
            <person name="Bruemmer F."/>
            <person name="Labrenz M."/>
            <person name="Spormann A.M."/>
            <person name="Op den Camp H."/>
            <person name="Overmann J."/>
            <person name="Amann R."/>
            <person name="Jetten M.S.M."/>
            <person name="Mascher T."/>
            <person name="Medema M.H."/>
            <person name="Devos D.P."/>
            <person name="Kaster A.-K."/>
            <person name="Ovreas L."/>
            <person name="Rohde M."/>
            <person name="Galperin M.Y."/>
            <person name="Jogler C."/>
        </authorList>
    </citation>
    <scope>NUCLEOTIDE SEQUENCE [LARGE SCALE GENOMIC DNA]</scope>
    <source>
        <strain evidence="2 3">Mal4</strain>
    </source>
</reference>
<dbReference type="PANTHER" id="PTHR43581:SF4">
    <property type="entry name" value="ATP_GTP PHOSPHATASE"/>
    <property type="match status" value="1"/>
</dbReference>
<dbReference type="InterPro" id="IPR051396">
    <property type="entry name" value="Bact_Antivir_Def_Nuclease"/>
</dbReference>
<keyword evidence="3" id="KW-1185">Reference proteome</keyword>
<accession>A0A517ZAF0</accession>
<dbReference type="RefSeq" id="WP_145370643.1">
    <property type="nucleotide sequence ID" value="NZ_CP036275.1"/>
</dbReference>
<dbReference type="SUPFAM" id="SSF52540">
    <property type="entry name" value="P-loop containing nucleoside triphosphate hydrolases"/>
    <property type="match status" value="1"/>
</dbReference>
<dbReference type="AlphaFoldDB" id="A0A517ZAF0"/>
<dbReference type="InterPro" id="IPR041685">
    <property type="entry name" value="AAA_GajA/Old/RecF-like"/>
</dbReference>
<proteinExistence type="predicted"/>
<dbReference type="Pfam" id="PF13175">
    <property type="entry name" value="AAA_15"/>
    <property type="match status" value="1"/>
</dbReference>
<dbReference type="InterPro" id="IPR027417">
    <property type="entry name" value="P-loop_NTPase"/>
</dbReference>
<dbReference type="EMBL" id="CP036275">
    <property type="protein sequence ID" value="QDU39462.1"/>
    <property type="molecule type" value="Genomic_DNA"/>
</dbReference>
<dbReference type="Proteomes" id="UP000320496">
    <property type="component" value="Chromosome"/>
</dbReference>
<evidence type="ECO:0000313" key="3">
    <source>
        <dbReference type="Proteomes" id="UP000320496"/>
    </source>
</evidence>
<name>A0A517ZAF0_9PLAN</name>